<accession>A0ABY5S4N1</accession>
<dbReference type="Pfam" id="PF08421">
    <property type="entry name" value="Methyltransf_13"/>
    <property type="match status" value="1"/>
</dbReference>
<proteinExistence type="predicted"/>
<reference evidence="2" key="1">
    <citation type="submission" date="2022-01" db="EMBL/GenBank/DDBJ databases">
        <title>Paenibacillus spongiae sp. nov., isolated from marine sponge.</title>
        <authorList>
            <person name="Li Z."/>
            <person name="Zhang M."/>
        </authorList>
    </citation>
    <scope>NUCLEOTIDE SEQUENCE</scope>
    <source>
        <strain evidence="2">PHS-Z3</strain>
    </source>
</reference>
<evidence type="ECO:0000313" key="2">
    <source>
        <dbReference type="EMBL" id="UVI28634.1"/>
    </source>
</evidence>
<dbReference type="EMBL" id="CP091430">
    <property type="protein sequence ID" value="UVI28634.1"/>
    <property type="molecule type" value="Genomic_DNA"/>
</dbReference>
<organism evidence="2 3">
    <name type="scientific">Paenibacillus spongiae</name>
    <dbReference type="NCBI Taxonomy" id="2909671"/>
    <lineage>
        <taxon>Bacteria</taxon>
        <taxon>Bacillati</taxon>
        <taxon>Bacillota</taxon>
        <taxon>Bacilli</taxon>
        <taxon>Bacillales</taxon>
        <taxon>Paenibacillaceae</taxon>
        <taxon>Paenibacillus</taxon>
    </lineage>
</organism>
<name>A0ABY5S4N1_9BACL</name>
<gene>
    <name evidence="2" type="ORF">L1F29_24760</name>
</gene>
<keyword evidence="3" id="KW-1185">Reference proteome</keyword>
<dbReference type="InterPro" id="IPR038576">
    <property type="entry name" value="Methyltransf_Zn-bd_dom_put_sf"/>
</dbReference>
<dbReference type="Proteomes" id="UP001057877">
    <property type="component" value="Chromosome"/>
</dbReference>
<dbReference type="Gene3D" id="6.20.50.110">
    <property type="entry name" value="Methyltransferase, zinc-binding domain"/>
    <property type="match status" value="1"/>
</dbReference>
<dbReference type="InterPro" id="IPR013630">
    <property type="entry name" value="Methyltransf_Zn-bd_dom_put"/>
</dbReference>
<evidence type="ECO:0000313" key="3">
    <source>
        <dbReference type="Proteomes" id="UP001057877"/>
    </source>
</evidence>
<evidence type="ECO:0000259" key="1">
    <source>
        <dbReference type="Pfam" id="PF08421"/>
    </source>
</evidence>
<protein>
    <recommendedName>
        <fullName evidence="1">Methyltransferase putative zinc binding domain-containing protein</fullName>
    </recommendedName>
</protein>
<feature type="domain" description="Methyltransferase putative zinc binding" evidence="1">
    <location>
        <begin position="6"/>
        <end position="67"/>
    </location>
</feature>
<sequence length="83" mass="9578">MSKSSCRFCGNPLTHSFADLGMSPLANSFLSSEQLRNMERFYPLHAYVCSTCYPVQLEELEAPEHIFSDYAYFTPKWQLTVFP</sequence>
<dbReference type="RefSeq" id="WP_258384722.1">
    <property type="nucleotide sequence ID" value="NZ_CP091430.1"/>
</dbReference>